<dbReference type="SUPFAM" id="SSF54292">
    <property type="entry name" value="2Fe-2S ferredoxin-like"/>
    <property type="match status" value="1"/>
</dbReference>
<feature type="domain" description="FHA" evidence="7">
    <location>
        <begin position="19"/>
        <end position="73"/>
    </location>
</feature>
<dbReference type="PANTHER" id="PTHR43429">
    <property type="entry name" value="PYRIDINE NUCLEOTIDE-DISULFIDE OXIDOREDUCTASE DOMAIN-CONTAINING"/>
    <property type="match status" value="1"/>
</dbReference>
<dbReference type="CDD" id="cd00060">
    <property type="entry name" value="FHA"/>
    <property type="match status" value="1"/>
</dbReference>
<feature type="compositionally biased region" description="Basic and acidic residues" evidence="5">
    <location>
        <begin position="501"/>
        <end position="514"/>
    </location>
</feature>
<dbReference type="PANTHER" id="PTHR43429:SF3">
    <property type="entry name" value="NITRITE REDUCTASE [NAD(P)H]"/>
    <property type="match status" value="1"/>
</dbReference>
<dbReference type="PROSITE" id="PS51085">
    <property type="entry name" value="2FE2S_FER_2"/>
    <property type="match status" value="1"/>
</dbReference>
<evidence type="ECO:0000259" key="8">
    <source>
        <dbReference type="PROSITE" id="PS51085"/>
    </source>
</evidence>
<dbReference type="InterPro" id="IPR036188">
    <property type="entry name" value="FAD/NAD-bd_sf"/>
</dbReference>
<dbReference type="InterPro" id="IPR000253">
    <property type="entry name" value="FHA_dom"/>
</dbReference>
<dbReference type="Pfam" id="PF18267">
    <property type="entry name" value="Rubredoxin_C"/>
    <property type="match status" value="1"/>
</dbReference>
<dbReference type="Pfam" id="PF07992">
    <property type="entry name" value="Pyr_redox_2"/>
    <property type="match status" value="1"/>
</dbReference>
<protein>
    <submittedName>
        <fullName evidence="9">2Fe-2S iron-sulfur cluster binding domain-containing protein</fullName>
    </submittedName>
</protein>
<dbReference type="InterPro" id="IPR041575">
    <property type="entry name" value="Rubredoxin_C"/>
</dbReference>
<feature type="domain" description="2Fe-2S ferredoxin-type" evidence="8">
    <location>
        <begin position="511"/>
        <end position="605"/>
    </location>
</feature>
<dbReference type="PRINTS" id="PR00411">
    <property type="entry name" value="PNDRDTASEI"/>
</dbReference>
<dbReference type="InterPro" id="IPR008984">
    <property type="entry name" value="SMAD_FHA_dom_sf"/>
</dbReference>
<feature type="transmembrane region" description="Helical" evidence="6">
    <location>
        <begin position="453"/>
        <end position="472"/>
    </location>
</feature>
<feature type="transmembrane region" description="Helical" evidence="6">
    <location>
        <begin position="248"/>
        <end position="267"/>
    </location>
</feature>
<evidence type="ECO:0000256" key="2">
    <source>
        <dbReference type="ARBA" id="ARBA00022553"/>
    </source>
</evidence>
<dbReference type="SMART" id="SM00240">
    <property type="entry name" value="FHA"/>
    <property type="match status" value="1"/>
</dbReference>
<evidence type="ECO:0000313" key="10">
    <source>
        <dbReference type="Proteomes" id="UP000198680"/>
    </source>
</evidence>
<dbReference type="SUPFAM" id="SSF51905">
    <property type="entry name" value="FAD/NAD(P)-binding domain"/>
    <property type="match status" value="2"/>
</dbReference>
<dbReference type="Gene3D" id="3.10.20.30">
    <property type="match status" value="1"/>
</dbReference>
<accession>A0A1G9U4B4</accession>
<feature type="region of interest" description="Disordered" evidence="5">
    <location>
        <begin position="495"/>
        <end position="514"/>
    </location>
</feature>
<dbReference type="Pfam" id="PF00498">
    <property type="entry name" value="FHA"/>
    <property type="match status" value="1"/>
</dbReference>
<feature type="transmembrane region" description="Helical" evidence="6">
    <location>
        <begin position="418"/>
        <end position="441"/>
    </location>
</feature>
<keyword evidence="4" id="KW-0274">FAD</keyword>
<feature type="transmembrane region" description="Helical" evidence="6">
    <location>
        <begin position="170"/>
        <end position="188"/>
    </location>
</feature>
<comment type="cofactor">
    <cofactor evidence="1">
        <name>FAD</name>
        <dbReference type="ChEBI" id="CHEBI:57692"/>
    </cofactor>
</comment>
<evidence type="ECO:0000256" key="5">
    <source>
        <dbReference type="SAM" id="MobiDB-lite"/>
    </source>
</evidence>
<dbReference type="Gene3D" id="3.30.390.30">
    <property type="match status" value="1"/>
</dbReference>
<dbReference type="OrthoDB" id="5242544at2"/>
<dbReference type="InterPro" id="IPR016156">
    <property type="entry name" value="FAD/NAD-linked_Rdtase_dimer_sf"/>
</dbReference>
<keyword evidence="6" id="KW-1133">Transmembrane helix</keyword>
<reference evidence="10" key="1">
    <citation type="submission" date="2016-10" db="EMBL/GenBank/DDBJ databases">
        <authorList>
            <person name="Varghese N."/>
            <person name="Submissions S."/>
        </authorList>
    </citation>
    <scope>NUCLEOTIDE SEQUENCE [LARGE SCALE GENOMIC DNA]</scope>
    <source>
        <strain evidence="10">DSM 45419</strain>
    </source>
</reference>
<dbReference type="CDD" id="cd00207">
    <property type="entry name" value="fer2"/>
    <property type="match status" value="1"/>
</dbReference>
<dbReference type="RefSeq" id="WP_091219097.1">
    <property type="nucleotide sequence ID" value="NZ_FNHE01000006.1"/>
</dbReference>
<dbReference type="InterPro" id="IPR012675">
    <property type="entry name" value="Beta-grasp_dom_sf"/>
</dbReference>
<dbReference type="GO" id="GO:0051536">
    <property type="term" value="F:iron-sulfur cluster binding"/>
    <property type="evidence" value="ECO:0007669"/>
    <property type="project" value="InterPro"/>
</dbReference>
<feature type="transmembrane region" description="Helical" evidence="6">
    <location>
        <begin position="194"/>
        <end position="216"/>
    </location>
</feature>
<keyword evidence="3" id="KW-0285">Flavoprotein</keyword>
<dbReference type="SUPFAM" id="SSF49879">
    <property type="entry name" value="SMAD/FHA domain"/>
    <property type="match status" value="1"/>
</dbReference>
<dbReference type="InterPro" id="IPR036010">
    <property type="entry name" value="2Fe-2S_ferredoxin-like_sf"/>
</dbReference>
<dbReference type="PRINTS" id="PR00368">
    <property type="entry name" value="FADPNR"/>
</dbReference>
<organism evidence="9 10">
    <name type="scientific">Geodermatophilus siccatus</name>
    <dbReference type="NCBI Taxonomy" id="1137991"/>
    <lineage>
        <taxon>Bacteria</taxon>
        <taxon>Bacillati</taxon>
        <taxon>Actinomycetota</taxon>
        <taxon>Actinomycetes</taxon>
        <taxon>Geodermatophilales</taxon>
        <taxon>Geodermatophilaceae</taxon>
        <taxon>Geodermatophilus</taxon>
    </lineage>
</organism>
<evidence type="ECO:0000256" key="4">
    <source>
        <dbReference type="ARBA" id="ARBA00022827"/>
    </source>
</evidence>
<feature type="transmembrane region" description="Helical" evidence="6">
    <location>
        <begin position="273"/>
        <end position="292"/>
    </location>
</feature>
<gene>
    <name evidence="9" type="ORF">SAMN05660642_02770</name>
</gene>
<name>A0A1G9U4B4_9ACTN</name>
<evidence type="ECO:0000256" key="1">
    <source>
        <dbReference type="ARBA" id="ARBA00001974"/>
    </source>
</evidence>
<keyword evidence="10" id="KW-1185">Reference proteome</keyword>
<proteinExistence type="predicted"/>
<dbReference type="Gene3D" id="2.60.200.20">
    <property type="match status" value="1"/>
</dbReference>
<sequence length="1037" mass="110624">MAGPPVIEIREPGQQPRRVVLTRALEVGRESEGLALSDQSISRRHLRLVPSPVALSLVDLDSRNGTFVNGNRVTGRVVLEHGDVVRLGATEIVVVGRRERAPVPAAMATVLAGADEAVPAPPPPPAAPSAPSRLTVAWDRALGRTPRAGEALFPVYTEMRTRVPLTAWRAVRVVSVLAYVALVVTLFVRPAAGLFVFFGVVVPLLPLLFFVAPGVWRNSCPLAAVNQAPRVLGFTRGLTVPQWWQRRAFLVAMVLFFGIAGARLAVFNGSGPATGVLLAVVISAAFLGGFLFKGKSGWCSQICPLLPLQRVYGQTPYVRVPNSHCRPCVACTKNCYDFQPISAYQADLHEDDPVWTAPRKLFVAALPGFVLGFFTLAGAGDRPLTSTYGQLALYFLGSVGLFYAAEALLPLRTAVTIAVWAAAAINLFYWFAGVVLADSFATITGIQAPWSRWPIQALVLVLSVLWIARTAVKARQYDEEAAADQRAQLPVIPVSRPSPEAARDEGPADGAEVRFAEGDGPVSAEVGTSLLEVAERAGLPLEAGCRMGVCGADPVAVLDGTSCLSAPEEEELNTLRRLGFAKNTRMACSARIECGPVTVSLTPQPGTPDEGALPREFDRSIVSVVVLGNGIAGVTAADFVRRGHPECEIHVVGQEPHVLYNRMGISRLVYGRSAMQGLFLLPEQWYDEHQITAWLNTVATDIDLESHRVFLGTGEVLPYDRLILAMGSSGVAPPVTGFGRPGSFVLRSASDAQQVRAYAQQHACRDAVVSGGGLLGLEAAHSLLELGLRVTVLERGARLLSRQIDPRCSDLVLTHLQDIGMQVLHGAEAVALAGEERVTGVTLRDRRSLRCDLFLAAVGIRPNVDLAERAGIPVGKGVLVDDRMQTGVPGVYAAGDVAEHGGRVLGLWPIAAKQGEVAAVNALGGHEVLSAEVPATILKGVGLDLFSIGRVQPEPEDEVVVLEDASLPSYRRLVVSQHRAVGGIVLGHHPEDVVAVTSAVKKQVELDDAVLADLRSGNWQVLKDVGRRAAVSQPARA</sequence>
<dbReference type="Pfam" id="PF00111">
    <property type="entry name" value="Fer2"/>
    <property type="match status" value="1"/>
</dbReference>
<dbReference type="InterPro" id="IPR023753">
    <property type="entry name" value="FAD/NAD-binding_dom"/>
</dbReference>
<dbReference type="InterPro" id="IPR001041">
    <property type="entry name" value="2Fe-2S_ferredoxin-type"/>
</dbReference>
<dbReference type="Gene3D" id="3.50.50.60">
    <property type="entry name" value="FAD/NAD(P)-binding domain"/>
    <property type="match status" value="2"/>
</dbReference>
<dbReference type="AlphaFoldDB" id="A0A1G9U4B4"/>
<evidence type="ECO:0000259" key="7">
    <source>
        <dbReference type="PROSITE" id="PS50006"/>
    </source>
</evidence>
<dbReference type="Proteomes" id="UP000198680">
    <property type="component" value="Unassembled WGS sequence"/>
</dbReference>
<evidence type="ECO:0000256" key="6">
    <source>
        <dbReference type="SAM" id="Phobius"/>
    </source>
</evidence>
<evidence type="ECO:0000256" key="3">
    <source>
        <dbReference type="ARBA" id="ARBA00022630"/>
    </source>
</evidence>
<dbReference type="InterPro" id="IPR050260">
    <property type="entry name" value="FAD-bd_OxRdtase"/>
</dbReference>
<dbReference type="PROSITE" id="PS50006">
    <property type="entry name" value="FHA_DOMAIN"/>
    <property type="match status" value="1"/>
</dbReference>
<feature type="transmembrane region" description="Helical" evidence="6">
    <location>
        <begin position="391"/>
        <end position="411"/>
    </location>
</feature>
<dbReference type="STRING" id="1137991.SAMN05660642_02770"/>
<dbReference type="GO" id="GO:0016491">
    <property type="term" value="F:oxidoreductase activity"/>
    <property type="evidence" value="ECO:0007669"/>
    <property type="project" value="InterPro"/>
</dbReference>
<keyword evidence="6" id="KW-0812">Transmembrane</keyword>
<keyword evidence="6" id="KW-0472">Membrane</keyword>
<dbReference type="EMBL" id="FNHE01000006">
    <property type="protein sequence ID" value="SDM54767.1"/>
    <property type="molecule type" value="Genomic_DNA"/>
</dbReference>
<feature type="transmembrane region" description="Helical" evidence="6">
    <location>
        <begin position="361"/>
        <end position="379"/>
    </location>
</feature>
<keyword evidence="2" id="KW-0597">Phosphoprotein</keyword>
<evidence type="ECO:0000313" key="9">
    <source>
        <dbReference type="EMBL" id="SDM54767.1"/>
    </source>
</evidence>